<gene>
    <name evidence="2" type="ORF">METZ01_LOCUS278354</name>
</gene>
<organism evidence="2">
    <name type="scientific">marine metagenome</name>
    <dbReference type="NCBI Taxonomy" id="408172"/>
    <lineage>
        <taxon>unclassified sequences</taxon>
        <taxon>metagenomes</taxon>
        <taxon>ecological metagenomes</taxon>
    </lineage>
</organism>
<sequence>MKKHFFPIISLVGLKVVIGTLLYSHFEKGGITSDGWLNLLLMIGVNLTNINYWKEYFSKD</sequence>
<keyword evidence="1" id="KW-0472">Membrane</keyword>
<keyword evidence="1" id="KW-1133">Transmembrane helix</keyword>
<reference evidence="2" key="1">
    <citation type="submission" date="2018-05" db="EMBL/GenBank/DDBJ databases">
        <authorList>
            <person name="Lanie J.A."/>
            <person name="Ng W.-L."/>
            <person name="Kazmierczak K.M."/>
            <person name="Andrzejewski T.M."/>
            <person name="Davidsen T.M."/>
            <person name="Wayne K.J."/>
            <person name="Tettelin H."/>
            <person name="Glass J.I."/>
            <person name="Rusch D."/>
            <person name="Podicherti R."/>
            <person name="Tsui H.-C.T."/>
            <person name="Winkler M.E."/>
        </authorList>
    </citation>
    <scope>NUCLEOTIDE SEQUENCE</scope>
</reference>
<feature type="transmembrane region" description="Helical" evidence="1">
    <location>
        <begin position="35"/>
        <end position="53"/>
    </location>
</feature>
<evidence type="ECO:0008006" key="3">
    <source>
        <dbReference type="Google" id="ProtNLM"/>
    </source>
</evidence>
<accession>A0A382KLZ4</accession>
<protein>
    <recommendedName>
        <fullName evidence="3">DoxX family protein</fullName>
    </recommendedName>
</protein>
<keyword evidence="1" id="KW-0812">Transmembrane</keyword>
<proteinExistence type="predicted"/>
<name>A0A382KLZ4_9ZZZZ</name>
<dbReference type="EMBL" id="UINC01081542">
    <property type="protein sequence ID" value="SVC25500.1"/>
    <property type="molecule type" value="Genomic_DNA"/>
</dbReference>
<evidence type="ECO:0000256" key="1">
    <source>
        <dbReference type="SAM" id="Phobius"/>
    </source>
</evidence>
<dbReference type="AlphaFoldDB" id="A0A382KLZ4"/>
<evidence type="ECO:0000313" key="2">
    <source>
        <dbReference type="EMBL" id="SVC25500.1"/>
    </source>
</evidence>
<feature type="transmembrane region" description="Helical" evidence="1">
    <location>
        <begin position="5"/>
        <end position="23"/>
    </location>
</feature>